<protein>
    <submittedName>
        <fullName evidence="2">Uncharacterized protein</fullName>
    </submittedName>
</protein>
<evidence type="ECO:0000313" key="3">
    <source>
        <dbReference type="Proteomes" id="UP000234329"/>
    </source>
</evidence>
<evidence type="ECO:0000313" key="2">
    <source>
        <dbReference type="EMBL" id="PKY11866.1"/>
    </source>
</evidence>
<dbReference type="EMBL" id="MXAV01000006">
    <property type="protein sequence ID" value="PKY11866.1"/>
    <property type="molecule type" value="Genomic_DNA"/>
</dbReference>
<dbReference type="SUPFAM" id="SSF46785">
    <property type="entry name" value="Winged helix' DNA-binding domain"/>
    <property type="match status" value="1"/>
</dbReference>
<keyword evidence="3" id="KW-1185">Reference proteome</keyword>
<comment type="caution">
    <text evidence="2">The sequence shown here is derived from an EMBL/GenBank/DDBJ whole genome shotgun (WGS) entry which is preliminary data.</text>
</comment>
<dbReference type="Proteomes" id="UP000234329">
    <property type="component" value="Unassembled WGS sequence"/>
</dbReference>
<dbReference type="RefSeq" id="WP_101536835.1">
    <property type="nucleotide sequence ID" value="NZ_MXAV01000006.1"/>
</dbReference>
<proteinExistence type="predicted"/>
<sequence length="104" mass="11748">MSSKEIIAAVNGALDDSWQSAQEIADKLQIRVFNVRAAISRLHNDGLVSSHGEKPIRYRLREKPDESGQETRPEYRGEPVPYMRQGSYTPRSHPTITIRDSGKV</sequence>
<dbReference type="AlphaFoldDB" id="A0A2I1DPR9"/>
<name>A0A2I1DPR9_9PROT</name>
<gene>
    <name evidence="2" type="ORF">B1757_02590</name>
</gene>
<dbReference type="InParanoid" id="A0A2I1DPR9"/>
<dbReference type="OrthoDB" id="5298507at2"/>
<accession>A0A2I1DPR9</accession>
<feature type="compositionally biased region" description="Basic and acidic residues" evidence="1">
    <location>
        <begin position="51"/>
        <end position="77"/>
    </location>
</feature>
<dbReference type="InterPro" id="IPR036390">
    <property type="entry name" value="WH_DNA-bd_sf"/>
</dbReference>
<organism evidence="2 3">
    <name type="scientific">Acidithiobacillus marinus</name>
    <dbReference type="NCBI Taxonomy" id="187490"/>
    <lineage>
        <taxon>Bacteria</taxon>
        <taxon>Pseudomonadati</taxon>
        <taxon>Pseudomonadota</taxon>
        <taxon>Acidithiobacillia</taxon>
        <taxon>Acidithiobacillales</taxon>
        <taxon>Acidithiobacillaceae</taxon>
        <taxon>Acidithiobacillus</taxon>
    </lineage>
</organism>
<reference evidence="2 3" key="1">
    <citation type="submission" date="2017-03" db="EMBL/GenBank/DDBJ databases">
        <title>Draft genime sequence of the acidophilic sulfur-oxidizing bacterium Acidithiobacillus sp. SH, isolated from seawater.</title>
        <authorList>
            <person name="Sharmin S."/>
            <person name="Tokuhisa M."/>
            <person name="Kanao T."/>
            <person name="Kamimura K."/>
        </authorList>
    </citation>
    <scope>NUCLEOTIDE SEQUENCE [LARGE SCALE GENOMIC DNA]</scope>
    <source>
        <strain evidence="2 3">SH</strain>
    </source>
</reference>
<evidence type="ECO:0000256" key="1">
    <source>
        <dbReference type="SAM" id="MobiDB-lite"/>
    </source>
</evidence>
<feature type="compositionally biased region" description="Polar residues" evidence="1">
    <location>
        <begin position="86"/>
        <end position="95"/>
    </location>
</feature>
<feature type="region of interest" description="Disordered" evidence="1">
    <location>
        <begin position="46"/>
        <end position="104"/>
    </location>
</feature>